<evidence type="ECO:0000313" key="3">
    <source>
        <dbReference type="EMBL" id="KAE8923756.1"/>
    </source>
</evidence>
<evidence type="ECO:0000256" key="2">
    <source>
        <dbReference type="SAM" id="SignalP"/>
    </source>
</evidence>
<feature type="signal peptide" evidence="2">
    <location>
        <begin position="1"/>
        <end position="30"/>
    </location>
</feature>
<dbReference type="AlphaFoldDB" id="A0A6A3DUE8"/>
<dbReference type="Proteomes" id="UP000476176">
    <property type="component" value="Unassembled WGS sequence"/>
</dbReference>
<gene>
    <name evidence="7" type="ORF">PF002_g25392</name>
    <name evidence="6" type="ORF">PF004_g24795</name>
    <name evidence="5" type="ORF">PF005_g25273</name>
    <name evidence="8" type="ORF">PF008_g30011</name>
    <name evidence="3" type="ORF">PF009_g26000</name>
    <name evidence="4" type="ORF">PF010_g29478</name>
</gene>
<reference evidence="9 10" key="1">
    <citation type="submission" date="2018-08" db="EMBL/GenBank/DDBJ databases">
        <title>Genomic investigation of the strawberry pathogen Phytophthora fragariae indicates pathogenicity is determined by transcriptional variation in three key races.</title>
        <authorList>
            <person name="Adams T.M."/>
            <person name="Armitage A.D."/>
            <person name="Sobczyk M.K."/>
            <person name="Bates H.J."/>
            <person name="Dunwell J.M."/>
            <person name="Nellist C.F."/>
            <person name="Harrison R.J."/>
        </authorList>
    </citation>
    <scope>NUCLEOTIDE SEQUENCE [LARGE SCALE GENOMIC DNA]</scope>
    <source>
        <strain evidence="7 11">BC-1</strain>
        <strain evidence="6 12">BC-23</strain>
        <strain evidence="5 10">NOV-27</strain>
        <strain evidence="8 13">NOV-77</strain>
        <strain evidence="3 9">NOV-9</strain>
        <strain evidence="4 14">ONT-3</strain>
    </source>
</reference>
<protein>
    <recommendedName>
        <fullName evidence="15">Secreted protein</fullName>
    </recommendedName>
</protein>
<evidence type="ECO:0000313" key="12">
    <source>
        <dbReference type="Proteomes" id="UP000476176"/>
    </source>
</evidence>
<keyword evidence="10" id="KW-1185">Reference proteome</keyword>
<accession>A0A6A3DUE8</accession>
<evidence type="ECO:0000313" key="4">
    <source>
        <dbReference type="EMBL" id="KAE9062260.1"/>
    </source>
</evidence>
<sequence>MAWTHTSGRVWRVLPSLSVSYMCMCACSYGTRPCPCVPGCLVVRGHRPAPSLQSGSPVLVTRAPRAS</sequence>
<dbReference type="EMBL" id="QXGC01002897">
    <property type="protein sequence ID" value="KAE9180587.1"/>
    <property type="molecule type" value="Genomic_DNA"/>
</dbReference>
<evidence type="ECO:0000313" key="8">
    <source>
        <dbReference type="EMBL" id="KAE9272780.1"/>
    </source>
</evidence>
<evidence type="ECO:0000313" key="9">
    <source>
        <dbReference type="Proteomes" id="UP000429523"/>
    </source>
</evidence>
<dbReference type="Proteomes" id="UP000440367">
    <property type="component" value="Unassembled WGS sequence"/>
</dbReference>
<comment type="caution">
    <text evidence="3">The sequence shown here is derived from an EMBL/GenBank/DDBJ whole genome shotgun (WGS) entry which is preliminary data.</text>
</comment>
<evidence type="ECO:0000313" key="10">
    <source>
        <dbReference type="Proteomes" id="UP000433483"/>
    </source>
</evidence>
<evidence type="ECO:0000313" key="6">
    <source>
        <dbReference type="EMBL" id="KAE9180587.1"/>
    </source>
</evidence>
<feature type="region of interest" description="Disordered" evidence="1">
    <location>
        <begin position="47"/>
        <end position="67"/>
    </location>
</feature>
<dbReference type="EMBL" id="QXFX01004942">
    <property type="protein sequence ID" value="KAE9062260.1"/>
    <property type="molecule type" value="Genomic_DNA"/>
</dbReference>
<dbReference type="EMBL" id="QXGF01002689">
    <property type="protein sequence ID" value="KAE8923756.1"/>
    <property type="molecule type" value="Genomic_DNA"/>
</dbReference>
<evidence type="ECO:0000313" key="7">
    <source>
        <dbReference type="EMBL" id="KAE9188140.1"/>
    </source>
</evidence>
<dbReference type="EMBL" id="QXGD01002474">
    <property type="protein sequence ID" value="KAE9188140.1"/>
    <property type="molecule type" value="Genomic_DNA"/>
</dbReference>
<name>A0A6A3DUE8_9STRA</name>
<dbReference type="Proteomes" id="UP000486351">
    <property type="component" value="Unassembled WGS sequence"/>
</dbReference>
<dbReference type="Proteomes" id="UP000488956">
    <property type="component" value="Unassembled WGS sequence"/>
</dbReference>
<organism evidence="3 9">
    <name type="scientific">Phytophthora fragariae</name>
    <dbReference type="NCBI Taxonomy" id="53985"/>
    <lineage>
        <taxon>Eukaryota</taxon>
        <taxon>Sar</taxon>
        <taxon>Stramenopiles</taxon>
        <taxon>Oomycota</taxon>
        <taxon>Peronosporomycetes</taxon>
        <taxon>Peronosporales</taxon>
        <taxon>Peronosporaceae</taxon>
        <taxon>Phytophthora</taxon>
    </lineage>
</organism>
<evidence type="ECO:0000256" key="1">
    <source>
        <dbReference type="SAM" id="MobiDB-lite"/>
    </source>
</evidence>
<dbReference type="Proteomes" id="UP000433483">
    <property type="component" value="Unassembled WGS sequence"/>
</dbReference>
<dbReference type="EMBL" id="QXGB01002697">
    <property type="protein sequence ID" value="KAE9175724.1"/>
    <property type="molecule type" value="Genomic_DNA"/>
</dbReference>
<proteinExistence type="predicted"/>
<evidence type="ECO:0000313" key="14">
    <source>
        <dbReference type="Proteomes" id="UP000488956"/>
    </source>
</evidence>
<keyword evidence="2" id="KW-0732">Signal</keyword>
<feature type="chain" id="PRO_5036163554" description="Secreted protein" evidence="2">
    <location>
        <begin position="31"/>
        <end position="67"/>
    </location>
</feature>
<dbReference type="EMBL" id="QXFY01005321">
    <property type="protein sequence ID" value="KAE9272780.1"/>
    <property type="molecule type" value="Genomic_DNA"/>
</dbReference>
<evidence type="ECO:0000313" key="5">
    <source>
        <dbReference type="EMBL" id="KAE9175724.1"/>
    </source>
</evidence>
<evidence type="ECO:0000313" key="13">
    <source>
        <dbReference type="Proteomes" id="UP000486351"/>
    </source>
</evidence>
<evidence type="ECO:0008006" key="15">
    <source>
        <dbReference type="Google" id="ProtNLM"/>
    </source>
</evidence>
<dbReference type="Proteomes" id="UP000429523">
    <property type="component" value="Unassembled WGS sequence"/>
</dbReference>
<evidence type="ECO:0000313" key="11">
    <source>
        <dbReference type="Proteomes" id="UP000440367"/>
    </source>
</evidence>